<keyword evidence="3 6" id="KW-0812">Transmembrane</keyword>
<feature type="transmembrane region" description="Helical" evidence="6">
    <location>
        <begin position="294"/>
        <end position="327"/>
    </location>
</feature>
<feature type="transmembrane region" description="Helical" evidence="6">
    <location>
        <begin position="392"/>
        <end position="414"/>
    </location>
</feature>
<keyword evidence="10" id="KW-1185">Reference proteome</keyword>
<protein>
    <submittedName>
        <fullName evidence="9">ABC transporter permease</fullName>
    </submittedName>
</protein>
<name>A0A2U2MX21_9GAMM</name>
<dbReference type="PANTHER" id="PTHR30287">
    <property type="entry name" value="MEMBRANE COMPONENT OF PREDICTED ABC SUPERFAMILY METABOLITE UPTAKE TRANSPORTER"/>
    <property type="match status" value="1"/>
</dbReference>
<keyword evidence="2" id="KW-1003">Cell membrane</keyword>
<evidence type="ECO:0000313" key="9">
    <source>
        <dbReference type="EMBL" id="PWG61413.1"/>
    </source>
</evidence>
<evidence type="ECO:0000256" key="4">
    <source>
        <dbReference type="ARBA" id="ARBA00022989"/>
    </source>
</evidence>
<evidence type="ECO:0000256" key="3">
    <source>
        <dbReference type="ARBA" id="ARBA00022692"/>
    </source>
</evidence>
<sequence length="828" mass="84979">MLLRTGWNDLRRHPLQTLLAVIGVAVAVAVVVAVDLANHSALQAMRVSLESVSGTATHQIVGGPDGIDERAYTRLRTELGVSRAAPVVEGGATVPAAGERPLTLLGVDPFAEGPFRRPLVTGGEGVDQALDALLLRDDAIALGSGEARRLGVDAGERLRLAIAGEEREVIVAAVIPDPQDQWRGLALADIAAAQALLGETGRLGRIDLILDRGEAEALAERLPDGLRVVPAGASANAVLEMSRAFRINLTALSLLAVVVGAFLVFNTLAFLAVRRRAAIGTLRALGVQRREILAGVLADALLIGAVGTVLGLALGIALAHGLVGLVLQTITDLYFRRAAGELVLAPWSLAAGVLVGLGGSVLAALAPAQEAAATPPRAALARSELEDRARRLAGRGAAAGAGLLLAGGLLIAATGGLVPAFAGLFALILGAALLAPGFMLVLGRAVGRLTRGRPLAALAVEGAVASLSRTGVAVAALSVAVAAVIGVAVMIASFRASVVDWLEGSLAADFYVSAPAPLDDALAERLAGVAGVDWVARSRWYRVPTASGPVQLWALELPPDRDPAVDIRAGEPRAALQAFEDDRAVLVSEPFAARRGLAPGDALTLPTPSGDAALTVAGVYRDYGSPGGVVLLRRALYRTLYGDARLSGLGVHVAADAARPAVREALEAALAGVPGARLQDNAAVLERSLEVFDRTFAITEVLRWLAGFVAFVGVVSALMALHLDRARELAVLRAVGLGRRGVGGLIGAQSGLLGLAAGLWAVPLGLALAALLVFVINRRAFGWTMGFHLEVAPVVEGVVLAVVAALLAAVIPAWRAARSLPAAALKDE</sequence>
<proteinExistence type="predicted"/>
<evidence type="ECO:0000256" key="1">
    <source>
        <dbReference type="ARBA" id="ARBA00004651"/>
    </source>
</evidence>
<evidence type="ECO:0000259" key="7">
    <source>
        <dbReference type="Pfam" id="PF02687"/>
    </source>
</evidence>
<accession>A0A2U2MX21</accession>
<keyword evidence="5 6" id="KW-0472">Membrane</keyword>
<evidence type="ECO:0000259" key="8">
    <source>
        <dbReference type="Pfam" id="PF12704"/>
    </source>
</evidence>
<dbReference type="InterPro" id="IPR003838">
    <property type="entry name" value="ABC3_permease_C"/>
</dbReference>
<dbReference type="Pfam" id="PF02687">
    <property type="entry name" value="FtsX"/>
    <property type="match status" value="2"/>
</dbReference>
<organism evidence="9 10">
    <name type="scientific">Sediminicurvatus halobius</name>
    <dbReference type="NCBI Taxonomy" id="2182432"/>
    <lineage>
        <taxon>Bacteria</taxon>
        <taxon>Pseudomonadati</taxon>
        <taxon>Pseudomonadota</taxon>
        <taxon>Gammaproteobacteria</taxon>
        <taxon>Chromatiales</taxon>
        <taxon>Ectothiorhodospiraceae</taxon>
        <taxon>Sediminicurvatus</taxon>
    </lineage>
</organism>
<dbReference type="InterPro" id="IPR038766">
    <property type="entry name" value="Membrane_comp_ABC_pdt"/>
</dbReference>
<reference evidence="9 10" key="1">
    <citation type="submission" date="2018-05" db="EMBL/GenBank/DDBJ databases">
        <title>Spiribacter halobius sp. nov., a moderately halophilic bacterium isolated from marine solar saltern.</title>
        <authorList>
            <person name="Zheng W.-S."/>
            <person name="Lu D.-C."/>
            <person name="Du Z.-J."/>
        </authorList>
    </citation>
    <scope>NUCLEOTIDE SEQUENCE [LARGE SCALE GENOMIC DNA]</scope>
    <source>
        <strain evidence="9 10">E85</strain>
    </source>
</reference>
<dbReference type="Proteomes" id="UP000245474">
    <property type="component" value="Unassembled WGS sequence"/>
</dbReference>
<feature type="transmembrane region" description="Helical" evidence="6">
    <location>
        <begin position="347"/>
        <end position="368"/>
    </location>
</feature>
<feature type="transmembrane region" description="Helical" evidence="6">
    <location>
        <begin position="744"/>
        <end position="777"/>
    </location>
</feature>
<feature type="transmembrane region" description="Helical" evidence="6">
    <location>
        <begin position="701"/>
        <end position="723"/>
    </location>
</feature>
<evidence type="ECO:0000256" key="2">
    <source>
        <dbReference type="ARBA" id="ARBA00022475"/>
    </source>
</evidence>
<evidence type="ECO:0000313" key="10">
    <source>
        <dbReference type="Proteomes" id="UP000245474"/>
    </source>
</evidence>
<feature type="transmembrane region" description="Helical" evidence="6">
    <location>
        <begin position="251"/>
        <end position="273"/>
    </location>
</feature>
<keyword evidence="4 6" id="KW-1133">Transmembrane helix</keyword>
<dbReference type="Pfam" id="PF12704">
    <property type="entry name" value="MacB_PCD"/>
    <property type="match status" value="2"/>
</dbReference>
<feature type="transmembrane region" description="Helical" evidence="6">
    <location>
        <begin position="797"/>
        <end position="817"/>
    </location>
</feature>
<feature type="domain" description="MacB-like periplasmic core" evidence="8">
    <location>
        <begin position="17"/>
        <end position="220"/>
    </location>
</feature>
<dbReference type="GO" id="GO:0005886">
    <property type="term" value="C:plasma membrane"/>
    <property type="evidence" value="ECO:0007669"/>
    <property type="project" value="UniProtKB-SubCell"/>
</dbReference>
<dbReference type="OrthoDB" id="343744at2"/>
<feature type="domain" description="ABC3 transporter permease C-terminal" evidence="7">
    <location>
        <begin position="705"/>
        <end position="819"/>
    </location>
</feature>
<feature type="domain" description="MacB-like periplasmic core" evidence="8">
    <location>
        <begin position="470"/>
        <end position="668"/>
    </location>
</feature>
<gene>
    <name evidence="9" type="ORF">DEM34_16705</name>
</gene>
<feature type="transmembrane region" description="Helical" evidence="6">
    <location>
        <begin position="420"/>
        <end position="443"/>
    </location>
</feature>
<dbReference type="EMBL" id="QFFI01000036">
    <property type="protein sequence ID" value="PWG61413.1"/>
    <property type="molecule type" value="Genomic_DNA"/>
</dbReference>
<evidence type="ECO:0000256" key="6">
    <source>
        <dbReference type="SAM" id="Phobius"/>
    </source>
</evidence>
<evidence type="ECO:0000256" key="5">
    <source>
        <dbReference type="ARBA" id="ARBA00023136"/>
    </source>
</evidence>
<feature type="transmembrane region" description="Helical" evidence="6">
    <location>
        <begin position="472"/>
        <end position="494"/>
    </location>
</feature>
<comment type="caution">
    <text evidence="9">The sequence shown here is derived from an EMBL/GenBank/DDBJ whole genome shotgun (WGS) entry which is preliminary data.</text>
</comment>
<dbReference type="AlphaFoldDB" id="A0A2U2MX21"/>
<dbReference type="InterPro" id="IPR025857">
    <property type="entry name" value="MacB_PCD"/>
</dbReference>
<feature type="domain" description="ABC3 transporter permease C-terminal" evidence="7">
    <location>
        <begin position="252"/>
        <end position="376"/>
    </location>
</feature>
<dbReference type="PANTHER" id="PTHR30287:SF2">
    <property type="entry name" value="BLL1001 PROTEIN"/>
    <property type="match status" value="1"/>
</dbReference>
<comment type="subcellular location">
    <subcellularLocation>
        <location evidence="1">Cell membrane</location>
        <topology evidence="1">Multi-pass membrane protein</topology>
    </subcellularLocation>
</comment>